<dbReference type="PANTHER" id="PTHR10775">
    <property type="entry name" value="OS08G0208400 PROTEIN"/>
    <property type="match status" value="1"/>
</dbReference>
<sequence>MVHACPNDCYLYKPIPSAIDPTTRVENTRTSCPIYGASRYRSDTQGTTCPVKVLRWFPLIPRLLLTYRCPSLADLMRWHHENRSDDGIMRTVGDSRAMQHVEATHSRMQDNPRALRIGIATDGFSPVGLSRKSYSIWPVMVIN</sequence>
<keyword evidence="2" id="KW-1185">Reference proteome</keyword>
<dbReference type="InterPro" id="IPR004242">
    <property type="entry name" value="Transposase_21"/>
</dbReference>
<accession>A0ABD3GYJ0</accession>
<dbReference type="PANTHER" id="PTHR10775:SF185">
    <property type="entry name" value="OS08G0208400 PROTEIN"/>
    <property type="match status" value="1"/>
</dbReference>
<dbReference type="Proteomes" id="UP001633002">
    <property type="component" value="Unassembled WGS sequence"/>
</dbReference>
<evidence type="ECO:0000313" key="2">
    <source>
        <dbReference type="Proteomes" id="UP001633002"/>
    </source>
</evidence>
<protein>
    <submittedName>
        <fullName evidence="1">Uncharacterized protein</fullName>
    </submittedName>
</protein>
<name>A0ABD3GYJ0_9MARC</name>
<evidence type="ECO:0000313" key="1">
    <source>
        <dbReference type="EMBL" id="KAL3683170.1"/>
    </source>
</evidence>
<reference evidence="1 2" key="1">
    <citation type="submission" date="2024-09" db="EMBL/GenBank/DDBJ databases">
        <title>Chromosome-scale assembly of Riccia sorocarpa.</title>
        <authorList>
            <person name="Paukszto L."/>
        </authorList>
    </citation>
    <scope>NUCLEOTIDE SEQUENCE [LARGE SCALE GENOMIC DNA]</scope>
    <source>
        <strain evidence="1">LP-2024</strain>
        <tissue evidence="1">Aerial parts of the thallus</tissue>
    </source>
</reference>
<dbReference type="EMBL" id="JBJQOH010000006">
    <property type="protein sequence ID" value="KAL3683170.1"/>
    <property type="molecule type" value="Genomic_DNA"/>
</dbReference>
<proteinExistence type="predicted"/>
<organism evidence="1 2">
    <name type="scientific">Riccia sorocarpa</name>
    <dbReference type="NCBI Taxonomy" id="122646"/>
    <lineage>
        <taxon>Eukaryota</taxon>
        <taxon>Viridiplantae</taxon>
        <taxon>Streptophyta</taxon>
        <taxon>Embryophyta</taxon>
        <taxon>Marchantiophyta</taxon>
        <taxon>Marchantiopsida</taxon>
        <taxon>Marchantiidae</taxon>
        <taxon>Marchantiales</taxon>
        <taxon>Ricciaceae</taxon>
        <taxon>Riccia</taxon>
    </lineage>
</organism>
<dbReference type="AlphaFoldDB" id="A0ABD3GYJ0"/>
<gene>
    <name evidence="1" type="ORF">R1sor_001192</name>
</gene>
<comment type="caution">
    <text evidence="1">The sequence shown here is derived from an EMBL/GenBank/DDBJ whole genome shotgun (WGS) entry which is preliminary data.</text>
</comment>
<dbReference type="Pfam" id="PF02992">
    <property type="entry name" value="Transposase_21"/>
    <property type="match status" value="1"/>
</dbReference>